<organism evidence="1 2">
    <name type="scientific">Branchiostoma lanceolatum</name>
    <name type="common">Common lancelet</name>
    <name type="synonym">Amphioxus lanceolatum</name>
    <dbReference type="NCBI Taxonomy" id="7740"/>
    <lineage>
        <taxon>Eukaryota</taxon>
        <taxon>Metazoa</taxon>
        <taxon>Chordata</taxon>
        <taxon>Cephalochordata</taxon>
        <taxon>Leptocardii</taxon>
        <taxon>Amphioxiformes</taxon>
        <taxon>Branchiostomatidae</taxon>
        <taxon>Branchiostoma</taxon>
    </lineage>
</organism>
<dbReference type="PANTHER" id="PTHR47510:SF3">
    <property type="entry name" value="ENDO_EXONUCLEASE_PHOSPHATASE DOMAIN-CONTAINING PROTEIN"/>
    <property type="match status" value="1"/>
</dbReference>
<dbReference type="AlphaFoldDB" id="A0A8J9YRK0"/>
<dbReference type="EMBL" id="OV696695">
    <property type="protein sequence ID" value="CAH1239029.1"/>
    <property type="molecule type" value="Genomic_DNA"/>
</dbReference>
<dbReference type="Proteomes" id="UP000838412">
    <property type="component" value="Chromosome 10"/>
</dbReference>
<dbReference type="OrthoDB" id="5987123at2759"/>
<sequence length="297" mass="33542">MEDDSFECLWLRLRPDRLPRGANSIIVGVLYNPPPGTLRYKPDREVISYLCKSAEVKYPLSGVILMGDTNQLKYQPLCTRCGLKQVVKSPTRGQNQLDSIFTNLTKFYKDLPQHHPPLGQSDHQLLVLPGTPVAKGVSASPPPQETHTCCDEVSWTRTEPRRLKTCGGSPTPHADQKVKRFYSIVRPFLDKTVPLKKGNVTSRDKKWITPRIKQRGRKLSYQKEVKHLKNTDSGKWFDMVKSLIGASTPRGRTLQSSASEKKDMCESLSEHFSSVWSNVHRVIPDVTDVADQLSDGY</sequence>
<keyword evidence="2" id="KW-1185">Reference proteome</keyword>
<gene>
    <name evidence="1" type="primary">Hypp5693</name>
    <name evidence="1" type="ORF">BLAG_LOCUS3418</name>
</gene>
<reference evidence="1" key="1">
    <citation type="submission" date="2022-01" db="EMBL/GenBank/DDBJ databases">
        <authorList>
            <person name="Braso-Vives M."/>
        </authorList>
    </citation>
    <scope>NUCLEOTIDE SEQUENCE</scope>
</reference>
<proteinExistence type="predicted"/>
<protein>
    <submittedName>
        <fullName evidence="1">Hypp5693 protein</fullName>
    </submittedName>
</protein>
<evidence type="ECO:0000313" key="1">
    <source>
        <dbReference type="EMBL" id="CAH1239029.1"/>
    </source>
</evidence>
<accession>A0A8J9YRK0</accession>
<dbReference type="PANTHER" id="PTHR47510">
    <property type="entry name" value="REVERSE TRANSCRIPTASE DOMAIN-CONTAINING PROTEIN"/>
    <property type="match status" value="1"/>
</dbReference>
<name>A0A8J9YRK0_BRALA</name>
<evidence type="ECO:0000313" key="2">
    <source>
        <dbReference type="Proteomes" id="UP000838412"/>
    </source>
</evidence>